<protein>
    <submittedName>
        <fullName evidence="1">Uncharacterized protein</fullName>
    </submittedName>
</protein>
<organism evidence="1 2">
    <name type="scientific">Smallanthus sonchifolius</name>
    <dbReference type="NCBI Taxonomy" id="185202"/>
    <lineage>
        <taxon>Eukaryota</taxon>
        <taxon>Viridiplantae</taxon>
        <taxon>Streptophyta</taxon>
        <taxon>Embryophyta</taxon>
        <taxon>Tracheophyta</taxon>
        <taxon>Spermatophyta</taxon>
        <taxon>Magnoliopsida</taxon>
        <taxon>eudicotyledons</taxon>
        <taxon>Gunneridae</taxon>
        <taxon>Pentapetalae</taxon>
        <taxon>asterids</taxon>
        <taxon>campanulids</taxon>
        <taxon>Asterales</taxon>
        <taxon>Asteraceae</taxon>
        <taxon>Asteroideae</taxon>
        <taxon>Heliantheae alliance</taxon>
        <taxon>Millerieae</taxon>
        <taxon>Smallanthus</taxon>
    </lineage>
</organism>
<gene>
    <name evidence="1" type="ORF">L1987_18676</name>
</gene>
<sequence>MAFKLSFELVDATKGSGDAICKREETYRMEIELYRWICVSFLLRRSRCVTPLRRAARSWVCSVFVPVLNRYHQPLKGKYPRTNTQDDGRCIEQLQ</sequence>
<dbReference type="Proteomes" id="UP001056120">
    <property type="component" value="Linkage Group LG06"/>
</dbReference>
<comment type="caution">
    <text evidence="1">The sequence shown here is derived from an EMBL/GenBank/DDBJ whole genome shotgun (WGS) entry which is preliminary data.</text>
</comment>
<evidence type="ECO:0000313" key="1">
    <source>
        <dbReference type="EMBL" id="KAI3813941.1"/>
    </source>
</evidence>
<reference evidence="1 2" key="2">
    <citation type="journal article" date="2022" name="Mol. Ecol. Resour.">
        <title>The genomes of chicory, endive, great burdock and yacon provide insights into Asteraceae paleo-polyploidization history and plant inulin production.</title>
        <authorList>
            <person name="Fan W."/>
            <person name="Wang S."/>
            <person name="Wang H."/>
            <person name="Wang A."/>
            <person name="Jiang F."/>
            <person name="Liu H."/>
            <person name="Zhao H."/>
            <person name="Xu D."/>
            <person name="Zhang Y."/>
        </authorList>
    </citation>
    <scope>NUCLEOTIDE SEQUENCE [LARGE SCALE GENOMIC DNA]</scope>
    <source>
        <strain evidence="2">cv. Yunnan</strain>
        <tissue evidence="1">Leaves</tissue>
    </source>
</reference>
<reference evidence="2" key="1">
    <citation type="journal article" date="2022" name="Mol. Ecol. Resour.">
        <title>The genomes of chicory, endive, great burdock and yacon provide insights into Asteraceae palaeo-polyploidization history and plant inulin production.</title>
        <authorList>
            <person name="Fan W."/>
            <person name="Wang S."/>
            <person name="Wang H."/>
            <person name="Wang A."/>
            <person name="Jiang F."/>
            <person name="Liu H."/>
            <person name="Zhao H."/>
            <person name="Xu D."/>
            <person name="Zhang Y."/>
        </authorList>
    </citation>
    <scope>NUCLEOTIDE SEQUENCE [LARGE SCALE GENOMIC DNA]</scope>
    <source>
        <strain evidence="2">cv. Yunnan</strain>
    </source>
</reference>
<accession>A0ACB9J2G2</accession>
<dbReference type="EMBL" id="CM042023">
    <property type="protein sequence ID" value="KAI3813941.1"/>
    <property type="molecule type" value="Genomic_DNA"/>
</dbReference>
<proteinExistence type="predicted"/>
<name>A0ACB9J2G2_9ASTR</name>
<evidence type="ECO:0000313" key="2">
    <source>
        <dbReference type="Proteomes" id="UP001056120"/>
    </source>
</evidence>
<keyword evidence="2" id="KW-1185">Reference proteome</keyword>